<name>A0A8H5HPQ4_9AGAR</name>
<reference evidence="1 2" key="1">
    <citation type="journal article" date="2020" name="ISME J.">
        <title>Uncovering the hidden diversity of litter-decomposition mechanisms in mushroom-forming fungi.</title>
        <authorList>
            <person name="Floudas D."/>
            <person name="Bentzer J."/>
            <person name="Ahren D."/>
            <person name="Johansson T."/>
            <person name="Persson P."/>
            <person name="Tunlid A."/>
        </authorList>
    </citation>
    <scope>NUCLEOTIDE SEQUENCE [LARGE SCALE GENOMIC DNA]</scope>
    <source>
        <strain evidence="1 2">CBS 406.79</strain>
    </source>
</reference>
<sequence>MVVYAELYALNEARAYDELGSVQGSIIPWFYGIHQFQLPDGTTLSGLLMEYIDARKPSSPELTPERQIQTIASCRHAVRVLDIADVAQRDWHDEQVVLYTNPISKLDHAILVDFASTTQTWGPTDLNYIDNYFGLLHTLLGRRGDSIGLNYELVWKHFGEPDDWDPVLAIIPTVSRGKGKGEEGGRG</sequence>
<proteinExistence type="predicted"/>
<evidence type="ECO:0000313" key="2">
    <source>
        <dbReference type="Proteomes" id="UP000518752"/>
    </source>
</evidence>
<dbReference type="OrthoDB" id="3138711at2759"/>
<dbReference type="EMBL" id="JAACJN010000034">
    <property type="protein sequence ID" value="KAF5387197.1"/>
    <property type="molecule type" value="Genomic_DNA"/>
</dbReference>
<keyword evidence="2" id="KW-1185">Reference proteome</keyword>
<gene>
    <name evidence="1" type="ORF">D9757_006846</name>
</gene>
<evidence type="ECO:0000313" key="1">
    <source>
        <dbReference type="EMBL" id="KAF5387197.1"/>
    </source>
</evidence>
<dbReference type="AlphaFoldDB" id="A0A8H5HPQ4"/>
<comment type="caution">
    <text evidence="1">The sequence shown here is derived from an EMBL/GenBank/DDBJ whole genome shotgun (WGS) entry which is preliminary data.</text>
</comment>
<accession>A0A8H5HPQ4</accession>
<organism evidence="1 2">
    <name type="scientific">Collybiopsis confluens</name>
    <dbReference type="NCBI Taxonomy" id="2823264"/>
    <lineage>
        <taxon>Eukaryota</taxon>
        <taxon>Fungi</taxon>
        <taxon>Dikarya</taxon>
        <taxon>Basidiomycota</taxon>
        <taxon>Agaricomycotina</taxon>
        <taxon>Agaricomycetes</taxon>
        <taxon>Agaricomycetidae</taxon>
        <taxon>Agaricales</taxon>
        <taxon>Marasmiineae</taxon>
        <taxon>Omphalotaceae</taxon>
        <taxon>Collybiopsis</taxon>
    </lineage>
</organism>
<protein>
    <submittedName>
        <fullName evidence="1">Uncharacterized protein</fullName>
    </submittedName>
</protein>
<dbReference type="Proteomes" id="UP000518752">
    <property type="component" value="Unassembled WGS sequence"/>
</dbReference>